<keyword evidence="2" id="KW-0812">Transmembrane</keyword>
<dbReference type="SUPFAM" id="SSF52799">
    <property type="entry name" value="(Phosphotyrosine protein) phosphatases II"/>
    <property type="match status" value="1"/>
</dbReference>
<dbReference type="PANTHER" id="PTHR31126:SF72">
    <property type="entry name" value="DUAL SPECIFICITY PROTEIN PHOSPHATASE TPBA"/>
    <property type="match status" value="1"/>
</dbReference>
<dbReference type="PROSITE" id="PS50056">
    <property type="entry name" value="TYR_PHOSPHATASE_2"/>
    <property type="match status" value="1"/>
</dbReference>
<organism evidence="4 5">
    <name type="scientific">Daeguia caeni</name>
    <dbReference type="NCBI Taxonomy" id="439612"/>
    <lineage>
        <taxon>Bacteria</taxon>
        <taxon>Pseudomonadati</taxon>
        <taxon>Pseudomonadota</taxon>
        <taxon>Alphaproteobacteria</taxon>
        <taxon>Hyphomicrobiales</taxon>
        <taxon>Brucellaceae</taxon>
        <taxon>Daeguia</taxon>
    </lineage>
</organism>
<dbReference type="Proteomes" id="UP001596042">
    <property type="component" value="Unassembled WGS sequence"/>
</dbReference>
<protein>
    <submittedName>
        <fullName evidence="4">Dual specificity protein phosphatase family protein</fullName>
    </submittedName>
</protein>
<dbReference type="InterPro" id="IPR016130">
    <property type="entry name" value="Tyr_Pase_AS"/>
</dbReference>
<evidence type="ECO:0000256" key="1">
    <source>
        <dbReference type="ARBA" id="ARBA00009580"/>
    </source>
</evidence>
<dbReference type="InterPro" id="IPR000387">
    <property type="entry name" value="Tyr_Pase_dom"/>
</dbReference>
<evidence type="ECO:0000313" key="5">
    <source>
        <dbReference type="Proteomes" id="UP001596042"/>
    </source>
</evidence>
<evidence type="ECO:0000313" key="4">
    <source>
        <dbReference type="EMBL" id="MFC4625468.1"/>
    </source>
</evidence>
<evidence type="ECO:0000256" key="2">
    <source>
        <dbReference type="SAM" id="Phobius"/>
    </source>
</evidence>
<dbReference type="PANTHER" id="PTHR31126">
    <property type="entry name" value="TYROSINE-PROTEIN PHOSPHATASE"/>
    <property type="match status" value="1"/>
</dbReference>
<feature type="transmembrane region" description="Helical" evidence="2">
    <location>
        <begin position="12"/>
        <end position="33"/>
    </location>
</feature>
<comment type="similarity">
    <text evidence="1">Belongs to the protein-tyrosine phosphatase family.</text>
</comment>
<dbReference type="CDD" id="cd14529">
    <property type="entry name" value="TpbA-like"/>
    <property type="match status" value="1"/>
</dbReference>
<evidence type="ECO:0000259" key="3">
    <source>
        <dbReference type="PROSITE" id="PS50056"/>
    </source>
</evidence>
<dbReference type="RefSeq" id="WP_226622368.1">
    <property type="nucleotide sequence ID" value="NZ_JBHEEZ010000079.1"/>
</dbReference>
<dbReference type="Gene3D" id="3.90.190.10">
    <property type="entry name" value="Protein tyrosine phosphatase superfamily"/>
    <property type="match status" value="1"/>
</dbReference>
<sequence length="192" mass="21751">MNILRVKKLTQYSLIAMFCGVASVGGYAGYLQIGGNFHEVIPNELYRSAQLNESDLERKIKEYKIKTVVNLIGPRNDKWYRGEISAIKNQQINHIDFEMSSTKILPNEKAIKLVDILKNAEKPILIHCRSGSDRTGLASVIYLNRVSNLPEDVAERQLSIQYGHFGIPFLSPTYAMDETWEILETAFGIENS</sequence>
<dbReference type="EMBL" id="JBHSEL010000082">
    <property type="protein sequence ID" value="MFC4625468.1"/>
    <property type="molecule type" value="Genomic_DNA"/>
</dbReference>
<name>A0ABV9H6A1_9HYPH</name>
<proteinExistence type="inferred from homology"/>
<dbReference type="InterPro" id="IPR029021">
    <property type="entry name" value="Prot-tyrosine_phosphatase-like"/>
</dbReference>
<dbReference type="Pfam" id="PF13350">
    <property type="entry name" value="Y_phosphatase3"/>
    <property type="match status" value="1"/>
</dbReference>
<comment type="caution">
    <text evidence="4">The sequence shown here is derived from an EMBL/GenBank/DDBJ whole genome shotgun (WGS) entry which is preliminary data.</text>
</comment>
<feature type="domain" description="Tyrosine specific protein phosphatases" evidence="3">
    <location>
        <begin position="108"/>
        <end position="143"/>
    </location>
</feature>
<keyword evidence="5" id="KW-1185">Reference proteome</keyword>
<gene>
    <name evidence="4" type="ORF">ACFO1V_09570</name>
</gene>
<dbReference type="PROSITE" id="PS00383">
    <property type="entry name" value="TYR_PHOSPHATASE_1"/>
    <property type="match status" value="1"/>
</dbReference>
<accession>A0ABV9H6A1</accession>
<keyword evidence="2" id="KW-0472">Membrane</keyword>
<keyword evidence="2" id="KW-1133">Transmembrane helix</keyword>
<reference evidence="5" key="1">
    <citation type="journal article" date="2019" name="Int. J. Syst. Evol. Microbiol.">
        <title>The Global Catalogue of Microorganisms (GCM) 10K type strain sequencing project: providing services to taxonomists for standard genome sequencing and annotation.</title>
        <authorList>
            <consortium name="The Broad Institute Genomics Platform"/>
            <consortium name="The Broad Institute Genome Sequencing Center for Infectious Disease"/>
            <person name="Wu L."/>
            <person name="Ma J."/>
        </authorList>
    </citation>
    <scope>NUCLEOTIDE SEQUENCE [LARGE SCALE GENOMIC DNA]</scope>
    <source>
        <strain evidence="5">CGMCC 1.15731</strain>
    </source>
</reference>
<dbReference type="InterPro" id="IPR026893">
    <property type="entry name" value="Tyr/Ser_Pase_IphP-type"/>
</dbReference>